<dbReference type="PANTHER" id="PTHR43757:SF2">
    <property type="entry name" value="AMINOMETHYLTRANSFERASE, MITOCHONDRIAL"/>
    <property type="match status" value="1"/>
</dbReference>
<dbReference type="AlphaFoldDB" id="A0A378MH59"/>
<proteinExistence type="inferred from homology"/>
<evidence type="ECO:0000256" key="3">
    <source>
        <dbReference type="ARBA" id="ARBA00022576"/>
    </source>
</evidence>
<dbReference type="PANTHER" id="PTHR43757">
    <property type="entry name" value="AMINOMETHYLTRANSFERASE"/>
    <property type="match status" value="1"/>
</dbReference>
<dbReference type="EC" id="2.1.2.10" evidence="2 7"/>
<dbReference type="InterPro" id="IPR029043">
    <property type="entry name" value="GcvT/YgfZ_C"/>
</dbReference>
<comment type="catalytic activity">
    <reaction evidence="6 7">
        <text>N(6)-[(R)-S(8)-aminomethyldihydrolipoyl]-L-lysyl-[protein] + (6S)-5,6,7,8-tetrahydrofolate = N(6)-[(R)-dihydrolipoyl]-L-lysyl-[protein] + (6R)-5,10-methylene-5,6,7,8-tetrahydrofolate + NH4(+)</text>
        <dbReference type="Rhea" id="RHEA:16945"/>
        <dbReference type="Rhea" id="RHEA-COMP:10475"/>
        <dbReference type="Rhea" id="RHEA-COMP:10492"/>
        <dbReference type="ChEBI" id="CHEBI:15636"/>
        <dbReference type="ChEBI" id="CHEBI:28938"/>
        <dbReference type="ChEBI" id="CHEBI:57453"/>
        <dbReference type="ChEBI" id="CHEBI:83100"/>
        <dbReference type="ChEBI" id="CHEBI:83143"/>
        <dbReference type="EC" id="2.1.2.10"/>
    </reaction>
</comment>
<dbReference type="InterPro" id="IPR027266">
    <property type="entry name" value="TrmE/GcvT-like"/>
</dbReference>
<comment type="subunit">
    <text evidence="7">The glycine cleavage system is composed of four proteins: P, T, L and H.</text>
</comment>
<protein>
    <recommendedName>
        <fullName evidence="2 7">Aminomethyltransferase</fullName>
        <ecNumber evidence="2 7">2.1.2.10</ecNumber>
    </recommendedName>
    <alternativeName>
        <fullName evidence="5 7">Glycine cleavage system T protein</fullName>
    </alternativeName>
</protein>
<feature type="domain" description="GCVT N-terminal" evidence="9">
    <location>
        <begin position="12"/>
        <end position="261"/>
    </location>
</feature>
<comment type="function">
    <text evidence="7">The glycine cleavage system catalyzes the degradation of glycine.</text>
</comment>
<dbReference type="GO" id="GO:0005960">
    <property type="term" value="C:glycine cleavage complex"/>
    <property type="evidence" value="ECO:0007669"/>
    <property type="project" value="InterPro"/>
</dbReference>
<name>A0A378MH59_LISGR</name>
<evidence type="ECO:0000256" key="4">
    <source>
        <dbReference type="ARBA" id="ARBA00022679"/>
    </source>
</evidence>
<keyword evidence="4 7" id="KW-0808">Transferase</keyword>
<evidence type="ECO:0000256" key="6">
    <source>
        <dbReference type="ARBA" id="ARBA00047665"/>
    </source>
</evidence>
<dbReference type="GO" id="GO:0005829">
    <property type="term" value="C:cytosol"/>
    <property type="evidence" value="ECO:0007669"/>
    <property type="project" value="TreeGrafter"/>
</dbReference>
<dbReference type="GO" id="GO:0008168">
    <property type="term" value="F:methyltransferase activity"/>
    <property type="evidence" value="ECO:0007669"/>
    <property type="project" value="UniProtKB-KW"/>
</dbReference>
<dbReference type="FunFam" id="3.30.70.1400:FF:000001">
    <property type="entry name" value="Aminomethyltransferase"/>
    <property type="match status" value="1"/>
</dbReference>
<evidence type="ECO:0000256" key="1">
    <source>
        <dbReference type="ARBA" id="ARBA00008609"/>
    </source>
</evidence>
<evidence type="ECO:0000313" key="12">
    <source>
        <dbReference type="Proteomes" id="UP000254879"/>
    </source>
</evidence>
<dbReference type="FunFam" id="4.10.1250.10:FF:000001">
    <property type="entry name" value="Aminomethyltransferase"/>
    <property type="match status" value="1"/>
</dbReference>
<dbReference type="NCBIfam" id="TIGR00528">
    <property type="entry name" value="gcvT"/>
    <property type="match status" value="1"/>
</dbReference>
<dbReference type="InterPro" id="IPR022903">
    <property type="entry name" value="GcvT_bac"/>
</dbReference>
<keyword evidence="3 7" id="KW-0032">Aminotransferase</keyword>
<dbReference type="InterPro" id="IPR006222">
    <property type="entry name" value="GCVT_N"/>
</dbReference>
<dbReference type="PIRSF" id="PIRSF006487">
    <property type="entry name" value="GcvT"/>
    <property type="match status" value="1"/>
</dbReference>
<evidence type="ECO:0000256" key="8">
    <source>
        <dbReference type="PIRSR" id="PIRSR006487-1"/>
    </source>
</evidence>
<dbReference type="Gene3D" id="2.40.30.110">
    <property type="entry name" value="Aminomethyltransferase beta-barrel domains"/>
    <property type="match status" value="1"/>
</dbReference>
<dbReference type="Gene3D" id="3.30.1360.120">
    <property type="entry name" value="Probable tRNA modification gtpase trme, domain 1"/>
    <property type="match status" value="1"/>
</dbReference>
<dbReference type="Pfam" id="PF01571">
    <property type="entry name" value="GCV_T"/>
    <property type="match status" value="1"/>
</dbReference>
<dbReference type="Proteomes" id="UP000254879">
    <property type="component" value="Unassembled WGS sequence"/>
</dbReference>
<dbReference type="FunFam" id="2.40.30.110:FF:000003">
    <property type="entry name" value="Aminomethyltransferase"/>
    <property type="match status" value="1"/>
</dbReference>
<dbReference type="Gene3D" id="4.10.1250.10">
    <property type="entry name" value="Aminomethyltransferase fragment"/>
    <property type="match status" value="1"/>
</dbReference>
<dbReference type="RefSeq" id="WP_115345565.1">
    <property type="nucleotide sequence ID" value="NZ_UGPG01000001.1"/>
</dbReference>
<dbReference type="GO" id="GO:0019464">
    <property type="term" value="P:glycine decarboxylation via glycine cleavage system"/>
    <property type="evidence" value="ECO:0007669"/>
    <property type="project" value="UniProtKB-UniRule"/>
</dbReference>
<dbReference type="EMBL" id="UGPG01000001">
    <property type="protein sequence ID" value="STY43125.1"/>
    <property type="molecule type" value="Genomic_DNA"/>
</dbReference>
<evidence type="ECO:0000256" key="7">
    <source>
        <dbReference type="HAMAP-Rule" id="MF_00259"/>
    </source>
</evidence>
<gene>
    <name evidence="7 11" type="primary">gcvT</name>
    <name evidence="11" type="ORF">NCTC10815_00410</name>
</gene>
<dbReference type="NCBIfam" id="NF001567">
    <property type="entry name" value="PRK00389.1"/>
    <property type="match status" value="1"/>
</dbReference>
<feature type="domain" description="Aminomethyltransferase C-terminal" evidence="10">
    <location>
        <begin position="281"/>
        <end position="361"/>
    </location>
</feature>
<dbReference type="Pfam" id="PF08669">
    <property type="entry name" value="GCV_T_C"/>
    <property type="match status" value="1"/>
</dbReference>
<dbReference type="InterPro" id="IPR028896">
    <property type="entry name" value="GcvT/YgfZ/DmdA"/>
</dbReference>
<dbReference type="GO" id="GO:0008483">
    <property type="term" value="F:transaminase activity"/>
    <property type="evidence" value="ECO:0007669"/>
    <property type="project" value="UniProtKB-KW"/>
</dbReference>
<evidence type="ECO:0000259" key="10">
    <source>
        <dbReference type="Pfam" id="PF08669"/>
    </source>
</evidence>
<dbReference type="SUPFAM" id="SSF103025">
    <property type="entry name" value="Folate-binding domain"/>
    <property type="match status" value="1"/>
</dbReference>
<dbReference type="InterPro" id="IPR006223">
    <property type="entry name" value="GcvT"/>
</dbReference>
<sequence length="364" mass="39913">MSERKQTPLFPIYAKYGGKTIDFGGWDLPVQFTSIKDEHLAVRNEVGLFDVSHMGEIEISGEKSVAFLQHLLTNNIEKLAIGRAQYTIMCYPDGGTVDDLVVYRLAEDKFLAVVNAANISKDWEWMIGNNGIGAELKNRSGEISQLALQGPKAAELLQKEVSIDIAKIPFFGFQENVELFGCQVLLSKSGYTGEDGFEIYLNNEDAISVWEALVAKGAKPIGLGARDTLRLEAVLALYGQELSQNISPLEAGLSFAVKLQKEADFIGKEALIKQKNDGLKRKSVGIKMIDRGIARHGYPVYDAAGEKEIGEITSGGPSPSLDKNIALALIESDYAQEGEELVIGIRAKKLKAKIIPTPFYKRSK</sequence>
<evidence type="ECO:0000259" key="9">
    <source>
        <dbReference type="Pfam" id="PF01571"/>
    </source>
</evidence>
<comment type="similarity">
    <text evidence="1 7">Belongs to the GcvT family.</text>
</comment>
<dbReference type="GO" id="GO:0032259">
    <property type="term" value="P:methylation"/>
    <property type="evidence" value="ECO:0007669"/>
    <property type="project" value="UniProtKB-KW"/>
</dbReference>
<evidence type="ECO:0000256" key="2">
    <source>
        <dbReference type="ARBA" id="ARBA00012616"/>
    </source>
</evidence>
<dbReference type="InterPro" id="IPR013977">
    <property type="entry name" value="GcvT_C"/>
</dbReference>
<dbReference type="SUPFAM" id="SSF101790">
    <property type="entry name" value="Aminomethyltransferase beta-barrel domain"/>
    <property type="match status" value="1"/>
</dbReference>
<keyword evidence="11" id="KW-0489">Methyltransferase</keyword>
<evidence type="ECO:0000256" key="5">
    <source>
        <dbReference type="ARBA" id="ARBA00031395"/>
    </source>
</evidence>
<dbReference type="HAMAP" id="MF_00259">
    <property type="entry name" value="GcvT"/>
    <property type="match status" value="1"/>
</dbReference>
<dbReference type="Gene3D" id="3.30.70.1400">
    <property type="entry name" value="Aminomethyltransferase beta-barrel domains"/>
    <property type="match status" value="1"/>
</dbReference>
<reference evidence="11 12" key="1">
    <citation type="submission" date="2018-06" db="EMBL/GenBank/DDBJ databases">
        <authorList>
            <consortium name="Pathogen Informatics"/>
            <person name="Doyle S."/>
        </authorList>
    </citation>
    <scope>NUCLEOTIDE SEQUENCE [LARGE SCALE GENOMIC DNA]</scope>
    <source>
        <strain evidence="12">NCTC 10815</strain>
    </source>
</reference>
<evidence type="ECO:0000313" key="11">
    <source>
        <dbReference type="EMBL" id="STY43125.1"/>
    </source>
</evidence>
<organism evidence="11 12">
    <name type="scientific">Listeria grayi</name>
    <name type="common">Listeria murrayi</name>
    <dbReference type="NCBI Taxonomy" id="1641"/>
    <lineage>
        <taxon>Bacteria</taxon>
        <taxon>Bacillati</taxon>
        <taxon>Bacillota</taxon>
        <taxon>Bacilli</taxon>
        <taxon>Bacillales</taxon>
        <taxon>Listeriaceae</taxon>
        <taxon>Listeria</taxon>
    </lineage>
</organism>
<accession>A0A378MH59</accession>
<feature type="binding site" evidence="8">
    <location>
        <position position="198"/>
    </location>
    <ligand>
        <name>substrate</name>
    </ligand>
</feature>
<dbReference type="GO" id="GO:0004047">
    <property type="term" value="F:aminomethyltransferase activity"/>
    <property type="evidence" value="ECO:0007669"/>
    <property type="project" value="UniProtKB-UniRule"/>
</dbReference>